<dbReference type="Proteomes" id="UP000790377">
    <property type="component" value="Unassembled WGS sequence"/>
</dbReference>
<keyword evidence="2" id="KW-1185">Reference proteome</keyword>
<evidence type="ECO:0000313" key="2">
    <source>
        <dbReference type="Proteomes" id="UP000790377"/>
    </source>
</evidence>
<evidence type="ECO:0000313" key="1">
    <source>
        <dbReference type="EMBL" id="KAH7908957.1"/>
    </source>
</evidence>
<dbReference type="EMBL" id="MU267787">
    <property type="protein sequence ID" value="KAH7908957.1"/>
    <property type="molecule type" value="Genomic_DNA"/>
</dbReference>
<comment type="caution">
    <text evidence="1">The sequence shown here is derived from an EMBL/GenBank/DDBJ whole genome shotgun (WGS) entry which is preliminary data.</text>
</comment>
<accession>A0ACB8A8C3</accession>
<sequence length="253" mass="27771">MDNVSVVSDEDYDVISNPGQRSLESSIADFGHIPAQNTHEPPPSAAAKQKLSTVSLSAGDIQAYVRAAVDASVGRSISYPSEHKTMRVYIDGIFDTLNAGHALQLRQAKLSFPSVYLTVGVFPDALCQSHNNPARFSHEERCELIRHCRWVDEVLPDAPWVVDDQFIIQRRIDFVALEEGSSVNPEFDRVRLKGYDDMKKLGRVIPTRKTAGLTPVSLSVPYAASLEGTPCVRSPELPVPAPPLDVSNIAYCV</sequence>
<protein>
    <submittedName>
        <fullName evidence="1">Uncharacterized protein</fullName>
    </submittedName>
</protein>
<reference evidence="1" key="1">
    <citation type="journal article" date="2021" name="New Phytol.">
        <title>Evolutionary innovations through gain and loss of genes in the ectomycorrhizal Boletales.</title>
        <authorList>
            <person name="Wu G."/>
            <person name="Miyauchi S."/>
            <person name="Morin E."/>
            <person name="Kuo A."/>
            <person name="Drula E."/>
            <person name="Varga T."/>
            <person name="Kohler A."/>
            <person name="Feng B."/>
            <person name="Cao Y."/>
            <person name="Lipzen A."/>
            <person name="Daum C."/>
            <person name="Hundley H."/>
            <person name="Pangilinan J."/>
            <person name="Johnson J."/>
            <person name="Barry K."/>
            <person name="LaButti K."/>
            <person name="Ng V."/>
            <person name="Ahrendt S."/>
            <person name="Min B."/>
            <person name="Choi I.G."/>
            <person name="Park H."/>
            <person name="Plett J.M."/>
            <person name="Magnuson J."/>
            <person name="Spatafora J.W."/>
            <person name="Nagy L.G."/>
            <person name="Henrissat B."/>
            <person name="Grigoriev I.V."/>
            <person name="Yang Z.L."/>
            <person name="Xu J."/>
            <person name="Martin F.M."/>
        </authorList>
    </citation>
    <scope>NUCLEOTIDE SEQUENCE</scope>
    <source>
        <strain evidence="1">ATCC 28755</strain>
    </source>
</reference>
<proteinExistence type="predicted"/>
<name>A0ACB8A8C3_9AGAM</name>
<gene>
    <name evidence="1" type="ORF">BJ138DRAFT_1156381</name>
</gene>
<organism evidence="1 2">
    <name type="scientific">Hygrophoropsis aurantiaca</name>
    <dbReference type="NCBI Taxonomy" id="72124"/>
    <lineage>
        <taxon>Eukaryota</taxon>
        <taxon>Fungi</taxon>
        <taxon>Dikarya</taxon>
        <taxon>Basidiomycota</taxon>
        <taxon>Agaricomycotina</taxon>
        <taxon>Agaricomycetes</taxon>
        <taxon>Agaricomycetidae</taxon>
        <taxon>Boletales</taxon>
        <taxon>Coniophorineae</taxon>
        <taxon>Hygrophoropsidaceae</taxon>
        <taxon>Hygrophoropsis</taxon>
    </lineage>
</organism>